<accession>A0A4Q8XMX1</accession>
<protein>
    <submittedName>
        <fullName evidence="2">Uncharacterized protein</fullName>
    </submittedName>
</protein>
<reference evidence="3 4" key="1">
    <citation type="submission" date="2019-02" db="EMBL/GenBank/DDBJ databases">
        <title>The genomic architecture of introgression among sibling species of bacteria.</title>
        <authorList>
            <person name="Cavassim M.I.A."/>
            <person name="Moeskjaer S."/>
            <person name="Moslemi C."/>
            <person name="Fields B."/>
            <person name="Bachmann A."/>
            <person name="Vilhjalmsson B."/>
            <person name="Schierup M.H."/>
            <person name="Young J.P.W."/>
            <person name="Andersen S.U."/>
        </authorList>
    </citation>
    <scope>NUCLEOTIDE SEQUENCE [LARGE SCALE GENOMIC DNA]</scope>
    <source>
        <strain evidence="2 4">SM145A</strain>
        <strain evidence="1 3">SM151B</strain>
    </source>
</reference>
<name>A0A4Q8XMX1_RHILE</name>
<evidence type="ECO:0000313" key="2">
    <source>
        <dbReference type="EMBL" id="TAX74633.1"/>
    </source>
</evidence>
<dbReference type="AlphaFoldDB" id="A0A4Q8XMX1"/>
<dbReference type="Proteomes" id="UP000293652">
    <property type="component" value="Unassembled WGS sequence"/>
</dbReference>
<dbReference type="EMBL" id="SIPS01000001">
    <property type="protein sequence ID" value="TAW32394.1"/>
    <property type="molecule type" value="Genomic_DNA"/>
</dbReference>
<dbReference type="Proteomes" id="UP000292036">
    <property type="component" value="Unassembled WGS sequence"/>
</dbReference>
<evidence type="ECO:0000313" key="3">
    <source>
        <dbReference type="Proteomes" id="UP000292036"/>
    </source>
</evidence>
<gene>
    <name evidence="2" type="ORF">ELI03_05015</name>
    <name evidence="1" type="ORF">ELI19_04915</name>
</gene>
<comment type="caution">
    <text evidence="2">The sequence shown here is derived from an EMBL/GenBank/DDBJ whole genome shotgun (WGS) entry which is preliminary data.</text>
</comment>
<sequence length="65" mass="7329">MAYRSFSRPRHGSRGRSSARLIKRCVLCRGDQIGAGECVLKIELFEVERIGRSGACARRYRAGTR</sequence>
<evidence type="ECO:0000313" key="4">
    <source>
        <dbReference type="Proteomes" id="UP000293652"/>
    </source>
</evidence>
<organism evidence="2 4">
    <name type="scientific">Rhizobium leguminosarum</name>
    <dbReference type="NCBI Taxonomy" id="384"/>
    <lineage>
        <taxon>Bacteria</taxon>
        <taxon>Pseudomonadati</taxon>
        <taxon>Pseudomonadota</taxon>
        <taxon>Alphaproteobacteria</taxon>
        <taxon>Hyphomicrobiales</taxon>
        <taxon>Rhizobiaceae</taxon>
        <taxon>Rhizobium/Agrobacterium group</taxon>
        <taxon>Rhizobium</taxon>
    </lineage>
</organism>
<evidence type="ECO:0000313" key="1">
    <source>
        <dbReference type="EMBL" id="TAW32394.1"/>
    </source>
</evidence>
<dbReference type="EMBL" id="SIPC01000001">
    <property type="protein sequence ID" value="TAX74633.1"/>
    <property type="molecule type" value="Genomic_DNA"/>
</dbReference>
<proteinExistence type="predicted"/>